<proteinExistence type="predicted"/>
<gene>
    <name evidence="1" type="ORF">KPSA1_02953</name>
</gene>
<evidence type="ECO:0000313" key="1">
    <source>
        <dbReference type="EMBL" id="GBH09554.1"/>
    </source>
</evidence>
<organism evidence="1 2">
    <name type="scientific">Pseudomonas syringae pv. actinidiae</name>
    <dbReference type="NCBI Taxonomy" id="103796"/>
    <lineage>
        <taxon>Bacteria</taxon>
        <taxon>Pseudomonadati</taxon>
        <taxon>Pseudomonadota</taxon>
        <taxon>Gammaproteobacteria</taxon>
        <taxon>Pseudomonadales</taxon>
        <taxon>Pseudomonadaceae</taxon>
        <taxon>Pseudomonas</taxon>
        <taxon>Pseudomonas syringae</taxon>
    </lineage>
</organism>
<sequence length="77" mass="8933">MSFYTLWATRGSTRTSSSNRSRLACTHIEIIHFYPILELSVERFTGDTFYLQISIKSHVSFFHVGRLSLLAKYSRSL</sequence>
<evidence type="ECO:0000313" key="2">
    <source>
        <dbReference type="Proteomes" id="UP000247480"/>
    </source>
</evidence>
<name>A0A2V0Q9Q7_PSESF</name>
<dbReference type="AlphaFoldDB" id="A0A2V0Q9Q7"/>
<accession>A0A2V0Q9Q7</accession>
<comment type="caution">
    <text evidence="1">The sequence shown here is derived from an EMBL/GenBank/DDBJ whole genome shotgun (WGS) entry which is preliminary data.</text>
</comment>
<dbReference type="EMBL" id="BGJZ01000125">
    <property type="protein sequence ID" value="GBH09554.1"/>
    <property type="molecule type" value="Genomic_DNA"/>
</dbReference>
<protein>
    <submittedName>
        <fullName evidence="1">Uncharacterized protein</fullName>
    </submittedName>
</protein>
<dbReference type="Proteomes" id="UP000247480">
    <property type="component" value="Unassembled WGS sequence"/>
</dbReference>
<reference evidence="1 2" key="1">
    <citation type="submission" date="2018-04" db="EMBL/GenBank/DDBJ databases">
        <title>Draft genome sequence of Pseudomonas syringae pv. actinidiae biovar 1 strains isolated from kiwifruit in Kagawa prefecture.</title>
        <authorList>
            <person name="Tabuchi M."/>
            <person name="Saito M."/>
            <person name="Fujiwara S."/>
            <person name="Sasa N."/>
            <person name="Akimitsu K."/>
            <person name="Gomi K."/>
            <person name="Konishi-Sugita S."/>
            <person name="Hamano K."/>
            <person name="Kataoka I."/>
        </authorList>
    </citation>
    <scope>NUCLEOTIDE SEQUENCE [LARGE SCALE GENOMIC DNA]</scope>
    <source>
        <strain evidence="1 2">MAFF212206</strain>
    </source>
</reference>